<evidence type="ECO:0000313" key="2">
    <source>
        <dbReference type="EMBL" id="CAI9165586.1"/>
    </source>
</evidence>
<evidence type="ECO:0000313" key="3">
    <source>
        <dbReference type="Proteomes" id="UP001176941"/>
    </source>
</evidence>
<proteinExistence type="predicted"/>
<accession>A0ABN8Z0B0</accession>
<reference evidence="2" key="1">
    <citation type="submission" date="2023-04" db="EMBL/GenBank/DDBJ databases">
        <authorList>
            <consortium name="ELIXIR-Norway"/>
        </authorList>
    </citation>
    <scope>NUCLEOTIDE SEQUENCE [LARGE SCALE GENOMIC DNA]</scope>
</reference>
<feature type="compositionally biased region" description="Pro residues" evidence="1">
    <location>
        <begin position="66"/>
        <end position="81"/>
    </location>
</feature>
<organism evidence="2 3">
    <name type="scientific">Rangifer tarandus platyrhynchus</name>
    <name type="common">Svalbard reindeer</name>
    <dbReference type="NCBI Taxonomy" id="3082113"/>
    <lineage>
        <taxon>Eukaryota</taxon>
        <taxon>Metazoa</taxon>
        <taxon>Chordata</taxon>
        <taxon>Craniata</taxon>
        <taxon>Vertebrata</taxon>
        <taxon>Euteleostomi</taxon>
        <taxon>Mammalia</taxon>
        <taxon>Eutheria</taxon>
        <taxon>Laurasiatheria</taxon>
        <taxon>Artiodactyla</taxon>
        <taxon>Ruminantia</taxon>
        <taxon>Pecora</taxon>
        <taxon>Cervidae</taxon>
        <taxon>Odocoileinae</taxon>
        <taxon>Rangifer</taxon>
    </lineage>
</organism>
<gene>
    <name evidence="2" type="ORF">MRATA1EN1_LOCUS14548</name>
</gene>
<evidence type="ECO:0000256" key="1">
    <source>
        <dbReference type="SAM" id="MobiDB-lite"/>
    </source>
</evidence>
<name>A0ABN8Z0B0_RANTA</name>
<dbReference type="EMBL" id="OX459960">
    <property type="protein sequence ID" value="CAI9165586.1"/>
    <property type="molecule type" value="Genomic_DNA"/>
</dbReference>
<feature type="region of interest" description="Disordered" evidence="1">
    <location>
        <begin position="1"/>
        <end position="147"/>
    </location>
</feature>
<keyword evidence="3" id="KW-1185">Reference proteome</keyword>
<dbReference type="Proteomes" id="UP001176941">
    <property type="component" value="Chromosome 24"/>
</dbReference>
<sequence length="147" mass="15398">MIKPDPPRLCRVSGEEPRWPARGEETEEGTRELAVPPGDVGSRGRWSRDAWRSPHRSRGSRSTPPSSQPPAPAPATSPPPQLGGRDLGVSPSSDLGGRVSTPPSPCPSWLPGRLERLPGEAVPGRSGPSPGHLGCQPGWAPGICEAS</sequence>
<feature type="compositionally biased region" description="Basic and acidic residues" evidence="1">
    <location>
        <begin position="1"/>
        <end position="31"/>
    </location>
</feature>
<protein>
    <submittedName>
        <fullName evidence="2">Uncharacterized protein</fullName>
    </submittedName>
</protein>